<dbReference type="InterPro" id="IPR025409">
    <property type="entry name" value="DUF4303"/>
</dbReference>
<protein>
    <recommendedName>
        <fullName evidence="4">DUF4303 domain-containing protein</fullName>
    </recommendedName>
</protein>
<evidence type="ECO:0000313" key="3">
    <source>
        <dbReference type="Proteomes" id="UP000195141"/>
    </source>
</evidence>
<reference evidence="2" key="3">
    <citation type="submission" date="2024-03" db="EMBL/GenBank/DDBJ databases">
        <title>The Genome Sequence of Enterococcus sp. DIV0242b.</title>
        <authorList>
            <consortium name="The Broad Institute Genomics Platform"/>
            <consortium name="The Broad Institute Microbial Omics Core"/>
            <consortium name="The Broad Institute Genomic Center for Infectious Diseases"/>
            <person name="Earl A."/>
            <person name="Manson A."/>
            <person name="Gilmore M."/>
            <person name="Schwartman J."/>
            <person name="Shea T."/>
            <person name="Abouelleil A."/>
            <person name="Cao P."/>
            <person name="Chapman S."/>
            <person name="Cusick C."/>
            <person name="Young S."/>
            <person name="Neafsey D."/>
            <person name="Nusbaum C."/>
            <person name="Birren B."/>
        </authorList>
    </citation>
    <scope>NUCLEOTIDE SEQUENCE</scope>
    <source>
        <strain evidence="2">9E7_DIV0242</strain>
    </source>
</reference>
<evidence type="ECO:0008006" key="4">
    <source>
        <dbReference type="Google" id="ProtNLM"/>
    </source>
</evidence>
<evidence type="ECO:0000313" key="2">
    <source>
        <dbReference type="EMBL" id="WYJ92453.1"/>
    </source>
</evidence>
<evidence type="ECO:0000313" key="1">
    <source>
        <dbReference type="EMBL" id="OTP16136.1"/>
    </source>
</evidence>
<dbReference type="AlphaFoldDB" id="A0A242K7D8"/>
<organism evidence="1">
    <name type="scientific">Candidatus Enterococcus clewellii</name>
    <dbReference type="NCBI Taxonomy" id="1834193"/>
    <lineage>
        <taxon>Bacteria</taxon>
        <taxon>Bacillati</taxon>
        <taxon>Bacillota</taxon>
        <taxon>Bacilli</taxon>
        <taxon>Lactobacillales</taxon>
        <taxon>Enterococcaceae</taxon>
        <taxon>Enterococcus</taxon>
    </lineage>
</organism>
<reference evidence="1" key="1">
    <citation type="submission" date="2017-05" db="EMBL/GenBank/DDBJ databases">
        <title>The Genome Sequence of Enterococcus sp. 9E7_DIV0242.</title>
        <authorList>
            <consortium name="The Broad Institute Genomics Platform"/>
            <consortium name="The Broad Institute Genomic Center for Infectious Diseases"/>
            <person name="Earl A."/>
            <person name="Manson A."/>
            <person name="Schwartman J."/>
            <person name="Gilmore M."/>
            <person name="Abouelleil A."/>
            <person name="Cao P."/>
            <person name="Chapman S."/>
            <person name="Cusick C."/>
            <person name="Shea T."/>
            <person name="Young S."/>
            <person name="Neafsey D."/>
            <person name="Nusbaum C."/>
            <person name="Birren B."/>
        </authorList>
    </citation>
    <scope>NUCLEOTIDE SEQUENCE [LARGE SCALE GENOMIC DNA]</scope>
    <source>
        <strain evidence="1">9E7_DIV0242</strain>
    </source>
</reference>
<proteinExistence type="predicted"/>
<accession>A0A242K7D8</accession>
<dbReference type="EMBL" id="CP147247">
    <property type="protein sequence ID" value="WYJ92453.1"/>
    <property type="molecule type" value="Genomic_DNA"/>
</dbReference>
<dbReference type="Proteomes" id="UP000195141">
    <property type="component" value="Chromosome"/>
</dbReference>
<dbReference type="Pfam" id="PF14136">
    <property type="entry name" value="DUF4303"/>
    <property type="match status" value="1"/>
</dbReference>
<sequence length="186" mass="22067">MTMDQKELFKNELICCMPKLVEEILLYLPEQQVYGISFLTTDDFYGMYVGFNTKEFMEEQIKKESANEYQRWMPTEWPFSDEELPTDFNKELYKNLVEIIDHNKETDFMRPSDGKWAFALFLIEAINEAVRAIPKETFTEHGYEQNSIVFSVTMSDGDYMDEMFLDSLKKMNKDSLIMELLETLEN</sequence>
<reference evidence="2" key="2">
    <citation type="submission" date="2017-05" db="EMBL/GenBank/DDBJ databases">
        <authorList>
            <consortium name="The Broad Institute Genomics Platform"/>
            <consortium name="The Broad Institute Genomic Center for Infectious Diseases"/>
            <person name="Earl A."/>
            <person name="Manson A."/>
            <person name="Schwartman J."/>
            <person name="Gilmore M."/>
            <person name="Abouelleil A."/>
            <person name="Cao P."/>
            <person name="Chapman S."/>
            <person name="Cusick C."/>
            <person name="Shea T."/>
            <person name="Young S."/>
            <person name="Neafsey D."/>
            <person name="Nusbaum C."/>
            <person name="Birren B."/>
        </authorList>
    </citation>
    <scope>NUCLEOTIDE SEQUENCE</scope>
    <source>
        <strain evidence="2">9E7_DIV0242</strain>
    </source>
</reference>
<dbReference type="RefSeq" id="WP_086349390.1">
    <property type="nucleotide sequence ID" value="NZ_CP147247.1"/>
</dbReference>
<gene>
    <name evidence="1" type="ORF">A5888_002350</name>
    <name evidence="2" type="ORF">A5888_004226</name>
</gene>
<name>A0A242K7D8_9ENTE</name>
<keyword evidence="3" id="KW-1185">Reference proteome</keyword>
<dbReference type="EMBL" id="NGMM01000003">
    <property type="protein sequence ID" value="OTP16136.1"/>
    <property type="molecule type" value="Genomic_DNA"/>
</dbReference>
<dbReference type="OrthoDB" id="1045962at2"/>